<evidence type="ECO:0000313" key="1">
    <source>
        <dbReference type="EMBL" id="KAJ7020774.1"/>
    </source>
</evidence>
<name>A0AAD6S4N9_9AGAR</name>
<protein>
    <submittedName>
        <fullName evidence="1">Uncharacterized protein</fullName>
    </submittedName>
</protein>
<accession>A0AAD6S4N9</accession>
<keyword evidence="2" id="KW-1185">Reference proteome</keyword>
<reference evidence="1" key="1">
    <citation type="submission" date="2023-03" db="EMBL/GenBank/DDBJ databases">
        <title>Massive genome expansion in bonnet fungi (Mycena s.s.) driven by repeated elements and novel gene families across ecological guilds.</title>
        <authorList>
            <consortium name="Lawrence Berkeley National Laboratory"/>
            <person name="Harder C.B."/>
            <person name="Miyauchi S."/>
            <person name="Viragh M."/>
            <person name="Kuo A."/>
            <person name="Thoen E."/>
            <person name="Andreopoulos B."/>
            <person name="Lu D."/>
            <person name="Skrede I."/>
            <person name="Drula E."/>
            <person name="Henrissat B."/>
            <person name="Morin E."/>
            <person name="Kohler A."/>
            <person name="Barry K."/>
            <person name="LaButti K."/>
            <person name="Morin E."/>
            <person name="Salamov A."/>
            <person name="Lipzen A."/>
            <person name="Mereny Z."/>
            <person name="Hegedus B."/>
            <person name="Baldrian P."/>
            <person name="Stursova M."/>
            <person name="Weitz H."/>
            <person name="Taylor A."/>
            <person name="Grigoriev I.V."/>
            <person name="Nagy L.G."/>
            <person name="Martin F."/>
            <person name="Kauserud H."/>
        </authorList>
    </citation>
    <scope>NUCLEOTIDE SEQUENCE</scope>
    <source>
        <strain evidence="1">CBHHK200</strain>
    </source>
</reference>
<dbReference type="AlphaFoldDB" id="A0AAD6S4N9"/>
<evidence type="ECO:0000313" key="2">
    <source>
        <dbReference type="Proteomes" id="UP001218188"/>
    </source>
</evidence>
<comment type="caution">
    <text evidence="1">The sequence shown here is derived from an EMBL/GenBank/DDBJ whole genome shotgun (WGS) entry which is preliminary data.</text>
</comment>
<proteinExistence type="predicted"/>
<gene>
    <name evidence="1" type="ORF">C8F04DRAFT_1316571</name>
</gene>
<sequence length="285" mass="31343">MSSRNGTNCHPRCVYPPHPFPSLTHPLPVVARRVRYAGTSAPCRGEAHQSKRCVPPSIYFAWYPVPDPRRLPHRRALVPRGTALAYTAALAHRRVEASRPHAMCQVPSPRAARPISRRDVFISPRRGQFSRRLGFALGACASGHDADAEYAAVSPRALVWCRCTPPSLRLPFPFAVPSARSDADVMPVCVCAVCIESTRVRSAARGFWDVRGTGPSLGGFVPARPCPVSHPIPSHSLLSTSSPLLLTPFFAFPLLPRLRLRTPTRRCTCATLNTNHVLNNLRDSR</sequence>
<dbReference type="Proteomes" id="UP001218188">
    <property type="component" value="Unassembled WGS sequence"/>
</dbReference>
<dbReference type="EMBL" id="JARJCM010000251">
    <property type="protein sequence ID" value="KAJ7020774.1"/>
    <property type="molecule type" value="Genomic_DNA"/>
</dbReference>
<organism evidence="1 2">
    <name type="scientific">Mycena alexandri</name>
    <dbReference type="NCBI Taxonomy" id="1745969"/>
    <lineage>
        <taxon>Eukaryota</taxon>
        <taxon>Fungi</taxon>
        <taxon>Dikarya</taxon>
        <taxon>Basidiomycota</taxon>
        <taxon>Agaricomycotina</taxon>
        <taxon>Agaricomycetes</taxon>
        <taxon>Agaricomycetidae</taxon>
        <taxon>Agaricales</taxon>
        <taxon>Marasmiineae</taxon>
        <taxon>Mycenaceae</taxon>
        <taxon>Mycena</taxon>
    </lineage>
</organism>